<dbReference type="RefSeq" id="WP_386055851.1">
    <property type="nucleotide sequence ID" value="NZ_JBHTKL010000001.1"/>
</dbReference>
<feature type="domain" description="SbsA Ig-like" evidence="3">
    <location>
        <begin position="39"/>
        <end position="119"/>
    </location>
</feature>
<organism evidence="4 5">
    <name type="scientific">Thalassobacillus hwangdonensis</name>
    <dbReference type="NCBI Taxonomy" id="546108"/>
    <lineage>
        <taxon>Bacteria</taxon>
        <taxon>Bacillati</taxon>
        <taxon>Bacillota</taxon>
        <taxon>Bacilli</taxon>
        <taxon>Bacillales</taxon>
        <taxon>Bacillaceae</taxon>
        <taxon>Thalassobacillus</taxon>
    </lineage>
</organism>
<evidence type="ECO:0000256" key="2">
    <source>
        <dbReference type="SAM" id="MobiDB-lite"/>
    </source>
</evidence>
<keyword evidence="1" id="KW-0732">Signal</keyword>
<evidence type="ECO:0000313" key="4">
    <source>
        <dbReference type="EMBL" id="MFD1017822.1"/>
    </source>
</evidence>
<reference evidence="5" key="1">
    <citation type="journal article" date="2019" name="Int. J. Syst. Evol. Microbiol.">
        <title>The Global Catalogue of Microorganisms (GCM) 10K type strain sequencing project: providing services to taxonomists for standard genome sequencing and annotation.</title>
        <authorList>
            <consortium name="The Broad Institute Genomics Platform"/>
            <consortium name="The Broad Institute Genome Sequencing Center for Infectious Disease"/>
            <person name="Wu L."/>
            <person name="Ma J."/>
        </authorList>
    </citation>
    <scope>NUCLEOTIDE SEQUENCE [LARGE SCALE GENOMIC DNA]</scope>
    <source>
        <strain evidence="5">CCUG 56607</strain>
    </source>
</reference>
<dbReference type="Gene3D" id="2.60.40.1220">
    <property type="match status" value="1"/>
</dbReference>
<accession>A0ABW3KWA2</accession>
<keyword evidence="5" id="KW-1185">Reference proteome</keyword>
<dbReference type="InterPro" id="IPR019198">
    <property type="entry name" value="Beta_propeller_containing"/>
</dbReference>
<feature type="region of interest" description="Disordered" evidence="2">
    <location>
        <begin position="153"/>
        <end position="194"/>
    </location>
</feature>
<proteinExistence type="predicted"/>
<feature type="compositionally biased region" description="Low complexity" evidence="2">
    <location>
        <begin position="171"/>
        <end position="187"/>
    </location>
</feature>
<evidence type="ECO:0000256" key="1">
    <source>
        <dbReference type="ARBA" id="ARBA00022729"/>
    </source>
</evidence>
<dbReference type="Pfam" id="PF13205">
    <property type="entry name" value="Big_5"/>
    <property type="match status" value="1"/>
</dbReference>
<dbReference type="EMBL" id="JBHTKL010000001">
    <property type="protein sequence ID" value="MFD1017822.1"/>
    <property type="molecule type" value="Genomic_DNA"/>
</dbReference>
<gene>
    <name evidence="4" type="ORF">ACFQ2J_01310</name>
</gene>
<evidence type="ECO:0000259" key="3">
    <source>
        <dbReference type="Pfam" id="PF13205"/>
    </source>
</evidence>
<protein>
    <submittedName>
        <fullName evidence="4">Beta-propeller domain-containing protein</fullName>
    </submittedName>
</protein>
<dbReference type="Proteomes" id="UP001596990">
    <property type="component" value="Unassembled WGS sequence"/>
</dbReference>
<dbReference type="Pfam" id="PF09826">
    <property type="entry name" value="Beta_propel"/>
    <property type="match status" value="1"/>
</dbReference>
<evidence type="ECO:0000313" key="5">
    <source>
        <dbReference type="Proteomes" id="UP001596990"/>
    </source>
</evidence>
<dbReference type="InterPro" id="IPR014755">
    <property type="entry name" value="Cu-Rt/internalin_Ig-like"/>
</dbReference>
<comment type="caution">
    <text evidence="4">The sequence shown here is derived from an EMBL/GenBank/DDBJ whole genome shotgun (WGS) entry which is preliminary data.</text>
</comment>
<name>A0ABW3KWA2_9BACI</name>
<dbReference type="InterPro" id="IPR032812">
    <property type="entry name" value="SbsA_Ig"/>
</dbReference>
<sequence>MKKWLWALVSASVLLLIAGIIWTATMGESVATLKLNGETDDVAINTSLSISFSEGLIESTVTKDNVQVFDSNNQPVDVSVEVANENELIIHPPEQKFRRNQSYTIHLSEKVKDKQNQSVQSEPFIFHTEKELPSIKDKNHMYSLFEEQRKAMKERNSDGFAQGESMEDSADSGAESSSAAPTSEASETNVQVDGVDEADIIKTNGTHTFFVRETDVIIVENGDSKAEVITTLEDDTFYPREIYLHEDQLVVIGMKHVDDMAREKGSSNDAAIMPAFQSFLSTRIYDISTIKHPEMVKELELSGHYMDSRRIDDTLYLLTNHWADYYWMEQKDSDVRPRFKTDDMEETQPIPYEDIAYLPESKGNQFVVIASLNLDNLEQEANIESYIGSSSSVYMNEENLFMTMPFLKDVEETKGVFDSILPAPAFSPDTKVLKFSLNDGDFKFAAENVIPGRILNQFSMDERNDVFRIATTTGSDWNEDQPSSNHLFTYDEDMNRLGSVENLAEGERIYSARFMEDRAYMVTFRQVDPLFVINLKDPANPKLEGELKIPGFSNYLHPLDKDHVIGFGQETALRENPNGDEPIVEQRGLKVSLFNISDVTNPVEKDVVVLGEYGHSEMNYNHKAIYWHPSKNLFGIPVTLYERVVKKTDDGMTYEDLNYTFEGAYLYEVSAENGFTYKDRITLHDEDTKEPYPEYQTQLKRIVSVDDTLYAYALEKMKAYDLDQEKVIQTLDLPEWSHR</sequence>